<name>A0A4S8KZ09_DENBC</name>
<dbReference type="EMBL" id="ML179836">
    <property type="protein sequence ID" value="THU81141.1"/>
    <property type="molecule type" value="Genomic_DNA"/>
</dbReference>
<keyword evidence="2" id="KW-1185">Reference proteome</keyword>
<accession>A0A4S8KZ09</accession>
<evidence type="ECO:0000313" key="2">
    <source>
        <dbReference type="Proteomes" id="UP000297245"/>
    </source>
</evidence>
<dbReference type="Proteomes" id="UP000297245">
    <property type="component" value="Unassembled WGS sequence"/>
</dbReference>
<proteinExistence type="predicted"/>
<dbReference type="AlphaFoldDB" id="A0A4S8KZ09"/>
<sequence>MRLALDLSQCRLEGGDRMRDAKGGTNNQTNKSSDFEICRFYVEALENYADKDAINPEAERKLVGKIDRRPPIHYMHALVCRQTNSGFAAMFGTKGDLHLQFRTPAVRRGHKVVLVIVQDSLCFIYSQGAFEVVADPGLKLASAGYQLGIGNKLV</sequence>
<evidence type="ECO:0000313" key="1">
    <source>
        <dbReference type="EMBL" id="THU81141.1"/>
    </source>
</evidence>
<reference evidence="1 2" key="1">
    <citation type="journal article" date="2019" name="Nat. Ecol. Evol.">
        <title>Megaphylogeny resolves global patterns of mushroom evolution.</title>
        <authorList>
            <person name="Varga T."/>
            <person name="Krizsan K."/>
            <person name="Foldi C."/>
            <person name="Dima B."/>
            <person name="Sanchez-Garcia M."/>
            <person name="Sanchez-Ramirez S."/>
            <person name="Szollosi G.J."/>
            <person name="Szarkandi J.G."/>
            <person name="Papp V."/>
            <person name="Albert L."/>
            <person name="Andreopoulos W."/>
            <person name="Angelini C."/>
            <person name="Antonin V."/>
            <person name="Barry K.W."/>
            <person name="Bougher N.L."/>
            <person name="Buchanan P."/>
            <person name="Buyck B."/>
            <person name="Bense V."/>
            <person name="Catcheside P."/>
            <person name="Chovatia M."/>
            <person name="Cooper J."/>
            <person name="Damon W."/>
            <person name="Desjardin D."/>
            <person name="Finy P."/>
            <person name="Geml J."/>
            <person name="Haridas S."/>
            <person name="Hughes K."/>
            <person name="Justo A."/>
            <person name="Karasinski D."/>
            <person name="Kautmanova I."/>
            <person name="Kiss B."/>
            <person name="Kocsube S."/>
            <person name="Kotiranta H."/>
            <person name="LaButti K.M."/>
            <person name="Lechner B.E."/>
            <person name="Liimatainen K."/>
            <person name="Lipzen A."/>
            <person name="Lukacs Z."/>
            <person name="Mihaltcheva S."/>
            <person name="Morgado L.N."/>
            <person name="Niskanen T."/>
            <person name="Noordeloos M.E."/>
            <person name="Ohm R.A."/>
            <person name="Ortiz-Santana B."/>
            <person name="Ovrebo C."/>
            <person name="Racz N."/>
            <person name="Riley R."/>
            <person name="Savchenko A."/>
            <person name="Shiryaev A."/>
            <person name="Soop K."/>
            <person name="Spirin V."/>
            <person name="Szebenyi C."/>
            <person name="Tomsovsky M."/>
            <person name="Tulloss R.E."/>
            <person name="Uehling J."/>
            <person name="Grigoriev I.V."/>
            <person name="Vagvolgyi C."/>
            <person name="Papp T."/>
            <person name="Martin F.M."/>
            <person name="Miettinen O."/>
            <person name="Hibbett D.S."/>
            <person name="Nagy L.G."/>
        </authorList>
    </citation>
    <scope>NUCLEOTIDE SEQUENCE [LARGE SCALE GENOMIC DNA]</scope>
    <source>
        <strain evidence="1 2">CBS 962.96</strain>
    </source>
</reference>
<organism evidence="1 2">
    <name type="scientific">Dendrothele bispora (strain CBS 962.96)</name>
    <dbReference type="NCBI Taxonomy" id="1314807"/>
    <lineage>
        <taxon>Eukaryota</taxon>
        <taxon>Fungi</taxon>
        <taxon>Dikarya</taxon>
        <taxon>Basidiomycota</taxon>
        <taxon>Agaricomycotina</taxon>
        <taxon>Agaricomycetes</taxon>
        <taxon>Agaricomycetidae</taxon>
        <taxon>Agaricales</taxon>
        <taxon>Agaricales incertae sedis</taxon>
        <taxon>Dendrothele</taxon>
    </lineage>
</organism>
<protein>
    <submittedName>
        <fullName evidence="1">Uncharacterized protein</fullName>
    </submittedName>
</protein>
<gene>
    <name evidence="1" type="ORF">K435DRAFT_844838</name>
</gene>